<keyword evidence="2" id="KW-0812">Transmembrane</keyword>
<accession>A0A5M6D1L3</accession>
<keyword evidence="2" id="KW-1133">Transmembrane helix</keyword>
<dbReference type="EMBL" id="VWOX01000010">
    <property type="protein sequence ID" value="KAA5541338.1"/>
    <property type="molecule type" value="Genomic_DNA"/>
</dbReference>
<gene>
    <name evidence="4" type="ORF">FYK55_17335</name>
</gene>
<dbReference type="InterPro" id="IPR000045">
    <property type="entry name" value="Prepilin_IV_endopep_pep"/>
</dbReference>
<sequence length="220" mass="23673">MFCRGPFFPRPATPSCLQIRRHEDASHVRQVMDAGIFLPLVVVLGCCVLATVTDIRQYKIYNALTLPVLLGGIVYHLVGGGLASSLLGALVGFFILFIPYLIGAMGGGDVKLMAAIGSWVGVETTLLVIGIGCAAAAICSLALLARQGRLRESWIGLQIAFLKLQALSGPLGCEDDREHFRESVQQARGLRRRVVPFSIMLTVGVIVALGIRVWSQSTIQ</sequence>
<evidence type="ECO:0000256" key="1">
    <source>
        <dbReference type="ARBA" id="ARBA00005801"/>
    </source>
</evidence>
<feature type="transmembrane region" description="Helical" evidence="2">
    <location>
        <begin position="31"/>
        <end position="52"/>
    </location>
</feature>
<evidence type="ECO:0000313" key="4">
    <source>
        <dbReference type="EMBL" id="KAA5541338.1"/>
    </source>
</evidence>
<evidence type="ECO:0000313" key="5">
    <source>
        <dbReference type="Proteomes" id="UP000324479"/>
    </source>
</evidence>
<keyword evidence="5" id="KW-1185">Reference proteome</keyword>
<comment type="caution">
    <text evidence="4">The sequence shown here is derived from an EMBL/GenBank/DDBJ whole genome shotgun (WGS) entry which is preliminary data.</text>
</comment>
<organism evidence="4 5">
    <name type="scientific">Roseiconus nitratireducens</name>
    <dbReference type="NCBI Taxonomy" id="2605748"/>
    <lineage>
        <taxon>Bacteria</taxon>
        <taxon>Pseudomonadati</taxon>
        <taxon>Planctomycetota</taxon>
        <taxon>Planctomycetia</taxon>
        <taxon>Pirellulales</taxon>
        <taxon>Pirellulaceae</taxon>
        <taxon>Roseiconus</taxon>
    </lineage>
</organism>
<dbReference type="GO" id="GO:0005886">
    <property type="term" value="C:plasma membrane"/>
    <property type="evidence" value="ECO:0007669"/>
    <property type="project" value="TreeGrafter"/>
</dbReference>
<dbReference type="PANTHER" id="PTHR30487">
    <property type="entry name" value="TYPE 4 PREPILIN-LIKE PROTEINS LEADER PEPTIDE-PROCESSING ENZYME"/>
    <property type="match status" value="1"/>
</dbReference>
<name>A0A5M6D1L3_9BACT</name>
<reference evidence="4 5" key="1">
    <citation type="submission" date="2019-08" db="EMBL/GenBank/DDBJ databases">
        <authorList>
            <person name="Dhanesh K."/>
            <person name="Kumar G."/>
            <person name="Sasikala C."/>
            <person name="Venkata Ramana C."/>
        </authorList>
    </citation>
    <scope>NUCLEOTIDE SEQUENCE [LARGE SCALE GENOMIC DNA]</scope>
    <source>
        <strain evidence="4 5">JC645</strain>
    </source>
</reference>
<dbReference type="Proteomes" id="UP000324479">
    <property type="component" value="Unassembled WGS sequence"/>
</dbReference>
<protein>
    <submittedName>
        <fullName evidence="4">Prepilin peptidase</fullName>
    </submittedName>
</protein>
<keyword evidence="2" id="KW-0472">Membrane</keyword>
<dbReference type="AlphaFoldDB" id="A0A5M6D1L3"/>
<dbReference type="Pfam" id="PF01478">
    <property type="entry name" value="Peptidase_A24"/>
    <property type="match status" value="1"/>
</dbReference>
<feature type="domain" description="Prepilin type IV endopeptidase peptidase" evidence="3">
    <location>
        <begin position="42"/>
        <end position="140"/>
    </location>
</feature>
<dbReference type="InterPro" id="IPR050882">
    <property type="entry name" value="Prepilin_peptidase/N-MTase"/>
</dbReference>
<comment type="similarity">
    <text evidence="1">Belongs to the peptidase A24 family.</text>
</comment>
<proteinExistence type="inferred from homology"/>
<dbReference type="PANTHER" id="PTHR30487:SF0">
    <property type="entry name" value="PREPILIN LEADER PEPTIDASE_N-METHYLTRANSFERASE-RELATED"/>
    <property type="match status" value="1"/>
</dbReference>
<feature type="transmembrane region" description="Helical" evidence="2">
    <location>
        <begin position="58"/>
        <end position="78"/>
    </location>
</feature>
<dbReference type="GO" id="GO:0006465">
    <property type="term" value="P:signal peptide processing"/>
    <property type="evidence" value="ECO:0007669"/>
    <property type="project" value="TreeGrafter"/>
</dbReference>
<evidence type="ECO:0000256" key="2">
    <source>
        <dbReference type="SAM" id="Phobius"/>
    </source>
</evidence>
<feature type="transmembrane region" description="Helical" evidence="2">
    <location>
        <begin position="194"/>
        <end position="214"/>
    </location>
</feature>
<evidence type="ECO:0000259" key="3">
    <source>
        <dbReference type="Pfam" id="PF01478"/>
    </source>
</evidence>
<dbReference type="GO" id="GO:0004190">
    <property type="term" value="F:aspartic-type endopeptidase activity"/>
    <property type="evidence" value="ECO:0007669"/>
    <property type="project" value="InterPro"/>
</dbReference>
<feature type="transmembrane region" description="Helical" evidence="2">
    <location>
        <begin position="85"/>
        <end position="106"/>
    </location>
</feature>
<dbReference type="Gene3D" id="1.20.120.1220">
    <property type="match status" value="1"/>
</dbReference>
<feature type="transmembrane region" description="Helical" evidence="2">
    <location>
        <begin position="126"/>
        <end position="145"/>
    </location>
</feature>